<evidence type="ECO:0000256" key="1">
    <source>
        <dbReference type="ARBA" id="ARBA00004123"/>
    </source>
</evidence>
<feature type="domain" description="C2H2-type" evidence="13">
    <location>
        <begin position="257"/>
        <end position="284"/>
    </location>
</feature>
<comment type="caution">
    <text evidence="14">The sequence shown here is derived from an EMBL/GenBank/DDBJ whole genome shotgun (WGS) entry which is preliminary data.</text>
</comment>
<dbReference type="EMBL" id="CAXKWB010006664">
    <property type="protein sequence ID" value="CAL4083817.1"/>
    <property type="molecule type" value="Genomic_DNA"/>
</dbReference>
<protein>
    <recommendedName>
        <fullName evidence="13">C2H2-type domain-containing protein</fullName>
    </recommendedName>
</protein>
<dbReference type="Pfam" id="PF00096">
    <property type="entry name" value="zf-C2H2"/>
    <property type="match status" value="5"/>
</dbReference>
<feature type="domain" description="C2H2-type" evidence="13">
    <location>
        <begin position="115"/>
        <end position="143"/>
    </location>
</feature>
<dbReference type="FunFam" id="3.30.160.60:FF:001527">
    <property type="entry name" value="Zinc finger protein"/>
    <property type="match status" value="1"/>
</dbReference>
<keyword evidence="8" id="KW-0238">DNA-binding</keyword>
<evidence type="ECO:0000256" key="11">
    <source>
        <dbReference type="PROSITE-ProRule" id="PRU00042"/>
    </source>
</evidence>
<evidence type="ECO:0000256" key="10">
    <source>
        <dbReference type="ARBA" id="ARBA00023242"/>
    </source>
</evidence>
<evidence type="ECO:0000256" key="6">
    <source>
        <dbReference type="ARBA" id="ARBA00022833"/>
    </source>
</evidence>
<dbReference type="PANTHER" id="PTHR24404:SF114">
    <property type="entry name" value="KLUMPFUSS, ISOFORM B-RELATED"/>
    <property type="match status" value="1"/>
</dbReference>
<keyword evidence="5 11" id="KW-0863">Zinc-finger</keyword>
<keyword evidence="9" id="KW-0804">Transcription</keyword>
<feature type="domain" description="C2H2-type" evidence="13">
    <location>
        <begin position="31"/>
        <end position="58"/>
    </location>
</feature>
<evidence type="ECO:0000313" key="15">
    <source>
        <dbReference type="Proteomes" id="UP001497623"/>
    </source>
</evidence>
<comment type="subcellular location">
    <subcellularLocation>
        <location evidence="1">Nucleus</location>
    </subcellularLocation>
</comment>
<evidence type="ECO:0000256" key="9">
    <source>
        <dbReference type="ARBA" id="ARBA00023163"/>
    </source>
</evidence>
<dbReference type="GO" id="GO:0006357">
    <property type="term" value="P:regulation of transcription by RNA polymerase II"/>
    <property type="evidence" value="ECO:0007669"/>
    <property type="project" value="TreeGrafter"/>
</dbReference>
<dbReference type="SUPFAM" id="SSF57667">
    <property type="entry name" value="beta-beta-alpha zinc fingers"/>
    <property type="match status" value="4"/>
</dbReference>
<sequence>MAYQCKQCDKVFSHKNNLTIHTRIHSGEKPFKCSQCDKAFTRSDLLKSHLTKHTGEKPYKCTVCDKTFVVNGDLTKHMRRHTGERPFKCSYCDKAFYQSGHLKVHMKSTNCNIPYQCKECHKYFIQISDLSKHITIYHTVGETSSDDSNLIQHTITHNGETAYQRTSLNELGGRLYNNDTCEDFTQLEDKNVNEIEKDKEENKPKIHIAESRKIMESQCNVIDSDNKSYKCGQCDKAFLDIKTLISHTKIHPQVLIHQCSVCRKYVPGDDNLRQHMINHIEERTVQSTSLYNLGDELDILDKMENFPQLDDTNMNTMEEVKKESVSKIYIARTKKIKESEVKKSSSLDKLGDKLDILDKMEKFPQLDDKNMNPTGEVKEESVSKIY</sequence>
<feature type="domain" description="C2H2-type" evidence="13">
    <location>
        <begin position="229"/>
        <end position="251"/>
    </location>
</feature>
<dbReference type="SMART" id="SM00355">
    <property type="entry name" value="ZnF_C2H2"/>
    <property type="match status" value="7"/>
</dbReference>
<evidence type="ECO:0000256" key="5">
    <source>
        <dbReference type="ARBA" id="ARBA00022771"/>
    </source>
</evidence>
<dbReference type="Proteomes" id="UP001497623">
    <property type="component" value="Unassembled WGS sequence"/>
</dbReference>
<keyword evidence="4" id="KW-0677">Repeat</keyword>
<organism evidence="14 15">
    <name type="scientific">Meganyctiphanes norvegica</name>
    <name type="common">Northern krill</name>
    <name type="synonym">Thysanopoda norvegica</name>
    <dbReference type="NCBI Taxonomy" id="48144"/>
    <lineage>
        <taxon>Eukaryota</taxon>
        <taxon>Metazoa</taxon>
        <taxon>Ecdysozoa</taxon>
        <taxon>Arthropoda</taxon>
        <taxon>Crustacea</taxon>
        <taxon>Multicrustacea</taxon>
        <taxon>Malacostraca</taxon>
        <taxon>Eumalacostraca</taxon>
        <taxon>Eucarida</taxon>
        <taxon>Euphausiacea</taxon>
        <taxon>Euphausiidae</taxon>
        <taxon>Meganyctiphanes</taxon>
    </lineage>
</organism>
<reference evidence="14 15" key="1">
    <citation type="submission" date="2024-05" db="EMBL/GenBank/DDBJ databases">
        <authorList>
            <person name="Wallberg A."/>
        </authorList>
    </citation>
    <scope>NUCLEOTIDE SEQUENCE [LARGE SCALE GENOMIC DNA]</scope>
</reference>
<comment type="similarity">
    <text evidence="2">Belongs to the krueppel C2H2-type zinc-finger protein family.</text>
</comment>
<feature type="domain" description="C2H2-type" evidence="13">
    <location>
        <begin position="87"/>
        <end position="114"/>
    </location>
</feature>
<feature type="domain" description="C2H2-type" evidence="13">
    <location>
        <begin position="59"/>
        <end position="86"/>
    </location>
</feature>
<evidence type="ECO:0000256" key="8">
    <source>
        <dbReference type="ARBA" id="ARBA00023125"/>
    </source>
</evidence>
<dbReference type="FunFam" id="3.30.160.60:FF:000733">
    <property type="entry name" value="Zinc finger protein 236 variant"/>
    <property type="match status" value="1"/>
</dbReference>
<evidence type="ECO:0000313" key="14">
    <source>
        <dbReference type="EMBL" id="CAL4083817.1"/>
    </source>
</evidence>
<evidence type="ECO:0000256" key="2">
    <source>
        <dbReference type="ARBA" id="ARBA00006991"/>
    </source>
</evidence>
<proteinExistence type="inferred from homology"/>
<dbReference type="InterPro" id="IPR050589">
    <property type="entry name" value="Ikaros_C2H2-ZF"/>
</dbReference>
<keyword evidence="6" id="KW-0862">Zinc</keyword>
<dbReference type="InterPro" id="IPR036236">
    <property type="entry name" value="Znf_C2H2_sf"/>
</dbReference>
<dbReference type="PANTHER" id="PTHR24404">
    <property type="entry name" value="ZINC FINGER PROTEIN"/>
    <property type="match status" value="1"/>
</dbReference>
<evidence type="ECO:0000256" key="4">
    <source>
        <dbReference type="ARBA" id="ARBA00022737"/>
    </source>
</evidence>
<dbReference type="FunFam" id="3.30.160.60:FF:001480">
    <property type="entry name" value="Si:cabz01071911.3"/>
    <property type="match status" value="1"/>
</dbReference>
<dbReference type="PROSITE" id="PS50157">
    <property type="entry name" value="ZINC_FINGER_C2H2_2"/>
    <property type="match status" value="7"/>
</dbReference>
<keyword evidence="15" id="KW-1185">Reference proteome</keyword>
<feature type="domain" description="C2H2-type" evidence="13">
    <location>
        <begin position="3"/>
        <end position="30"/>
    </location>
</feature>
<accession>A0AAV2QJJ1</accession>
<feature type="region of interest" description="Disordered" evidence="12">
    <location>
        <begin position="362"/>
        <end position="386"/>
    </location>
</feature>
<evidence type="ECO:0000259" key="13">
    <source>
        <dbReference type="PROSITE" id="PS50157"/>
    </source>
</evidence>
<evidence type="ECO:0000256" key="3">
    <source>
        <dbReference type="ARBA" id="ARBA00022723"/>
    </source>
</evidence>
<dbReference type="AlphaFoldDB" id="A0AAV2QJJ1"/>
<keyword evidence="10" id="KW-0539">Nucleus</keyword>
<evidence type="ECO:0000256" key="12">
    <source>
        <dbReference type="SAM" id="MobiDB-lite"/>
    </source>
</evidence>
<dbReference type="InterPro" id="IPR013087">
    <property type="entry name" value="Znf_C2H2_type"/>
</dbReference>
<dbReference type="GO" id="GO:0005634">
    <property type="term" value="C:nucleus"/>
    <property type="evidence" value="ECO:0007669"/>
    <property type="project" value="UniProtKB-SubCell"/>
</dbReference>
<dbReference type="Gene3D" id="3.30.160.60">
    <property type="entry name" value="Classic Zinc Finger"/>
    <property type="match status" value="6"/>
</dbReference>
<dbReference type="FunFam" id="3.30.160.60:FF:000744">
    <property type="entry name" value="zinc finger E-box-binding homeobox 1"/>
    <property type="match status" value="1"/>
</dbReference>
<keyword evidence="3" id="KW-0479">Metal-binding</keyword>
<dbReference type="GO" id="GO:0000978">
    <property type="term" value="F:RNA polymerase II cis-regulatory region sequence-specific DNA binding"/>
    <property type="evidence" value="ECO:0007669"/>
    <property type="project" value="TreeGrafter"/>
</dbReference>
<dbReference type="PROSITE" id="PS00028">
    <property type="entry name" value="ZINC_FINGER_C2H2_1"/>
    <property type="match status" value="6"/>
</dbReference>
<gene>
    <name evidence="14" type="ORF">MNOR_LOCUS12235</name>
</gene>
<name>A0AAV2QJJ1_MEGNR</name>
<keyword evidence="7" id="KW-0805">Transcription regulation</keyword>
<evidence type="ECO:0000256" key="7">
    <source>
        <dbReference type="ARBA" id="ARBA00023015"/>
    </source>
</evidence>
<dbReference type="GO" id="GO:0008270">
    <property type="term" value="F:zinc ion binding"/>
    <property type="evidence" value="ECO:0007669"/>
    <property type="project" value="UniProtKB-KW"/>
</dbReference>
<dbReference type="GO" id="GO:0003700">
    <property type="term" value="F:DNA-binding transcription factor activity"/>
    <property type="evidence" value="ECO:0007669"/>
    <property type="project" value="TreeGrafter"/>
</dbReference>